<feature type="compositionally biased region" description="Basic and acidic residues" evidence="1">
    <location>
        <begin position="472"/>
        <end position="486"/>
    </location>
</feature>
<feature type="region of interest" description="Disordered" evidence="1">
    <location>
        <begin position="696"/>
        <end position="715"/>
    </location>
</feature>
<feature type="region of interest" description="Disordered" evidence="1">
    <location>
        <begin position="404"/>
        <end position="669"/>
    </location>
</feature>
<reference evidence="2" key="1">
    <citation type="submission" date="2022-10" db="EMBL/GenBank/DDBJ databases">
        <title>Tapping the CABI collections for fungal endophytes: first genome assemblies for Collariella, Neodidymelliopsis, Ascochyta clinopodiicola, Didymella pomorum, Didymosphaeria variabile, Neocosmospora piperis and Neocucurbitaria cava.</title>
        <authorList>
            <person name="Hill R."/>
        </authorList>
    </citation>
    <scope>NUCLEOTIDE SEQUENCE</scope>
    <source>
        <strain evidence="2">IMI 355091</strain>
    </source>
</reference>
<feature type="compositionally biased region" description="Acidic residues" evidence="1">
    <location>
        <begin position="450"/>
        <end position="462"/>
    </location>
</feature>
<feature type="compositionally biased region" description="Low complexity" evidence="1">
    <location>
        <begin position="588"/>
        <end position="604"/>
    </location>
</feature>
<dbReference type="Proteomes" id="UP001140510">
    <property type="component" value="Unassembled WGS sequence"/>
</dbReference>
<gene>
    <name evidence="2" type="ORF">N0V91_005955</name>
</gene>
<evidence type="ECO:0000256" key="1">
    <source>
        <dbReference type="SAM" id="MobiDB-lite"/>
    </source>
</evidence>
<evidence type="ECO:0000313" key="3">
    <source>
        <dbReference type="Proteomes" id="UP001140510"/>
    </source>
</evidence>
<feature type="compositionally biased region" description="Low complexity" evidence="1">
    <location>
        <begin position="620"/>
        <end position="630"/>
    </location>
</feature>
<evidence type="ECO:0000313" key="2">
    <source>
        <dbReference type="EMBL" id="KAJ4404262.1"/>
    </source>
</evidence>
<dbReference type="OrthoDB" id="10598351at2759"/>
<feature type="compositionally biased region" description="Basic and acidic residues" evidence="1">
    <location>
        <begin position="524"/>
        <end position="545"/>
    </location>
</feature>
<accession>A0A9W9D6N6</accession>
<dbReference type="AlphaFoldDB" id="A0A9W9D6N6"/>
<dbReference type="EMBL" id="JAPEVA010000044">
    <property type="protein sequence ID" value="KAJ4404262.1"/>
    <property type="molecule type" value="Genomic_DNA"/>
</dbReference>
<name>A0A9W9D6N6_9PLEO</name>
<proteinExistence type="predicted"/>
<organism evidence="2 3">
    <name type="scientific">Didymella pomorum</name>
    <dbReference type="NCBI Taxonomy" id="749634"/>
    <lineage>
        <taxon>Eukaryota</taxon>
        <taxon>Fungi</taxon>
        <taxon>Dikarya</taxon>
        <taxon>Ascomycota</taxon>
        <taxon>Pezizomycotina</taxon>
        <taxon>Dothideomycetes</taxon>
        <taxon>Pleosporomycetidae</taxon>
        <taxon>Pleosporales</taxon>
        <taxon>Pleosporineae</taxon>
        <taxon>Didymellaceae</taxon>
        <taxon>Didymella</taxon>
    </lineage>
</organism>
<feature type="compositionally biased region" description="Basic and acidic residues" evidence="1">
    <location>
        <begin position="421"/>
        <end position="445"/>
    </location>
</feature>
<comment type="caution">
    <text evidence="2">The sequence shown here is derived from an EMBL/GenBank/DDBJ whole genome shotgun (WGS) entry which is preliminary data.</text>
</comment>
<sequence length="715" mass="77278">MAQSSIAASERPLPMYSSRNEYVDVDTYSWHDCLQIIDEYEWPVSVPDQAEDALVEKKMAIEYPPTPAMSVSELQSTSEDVHSKPSSTAEIDAIETFDSYFEARVTDAPSLARATSHYCSPTVTDQPGSEDKAQFVPTPPVSLVPTVRADDGQIILRPPQDFYRTYLVGKVVNISSLLGFNSQASEKTQTAIASLPRTLNSKTAPSSLSVWLDTLPVSPGTESQENDLTSIMSAPASYPLSAQLLAYDLKRIFITSDVALEEPARKRQKISGDEAVVEEVEEVLKNPTSFGDGGLLALGTAADTKPDMSDSYARSISPTQEHTSDTVNSDVSNTPVDLVVEEFRPPPWGDHGGAVSLATPAERLTGVYVQSPNMEIEERCTTVSRSPTFVSSILLSNLSRSTLKSLKSPVDPAAPIKSKVNKQEEHDENSLAEHLSDAEEEKQKAGSDTQESDELSEADEEEISRLANELETCLHEEVPDMTRPLKESTPAPPAEAVEESDSGESTTGDAIAHQFVNAAHTAKLRHEAEFHYERRATRSEIRTSDHGPGATSSVEEETDALSAPVVKEEDPEFEEPTSKLRSRQTIDTTVKPAAPKPKASVAATRAKPTSKALGASKSTSRSASKPVSKAKPPPKQGKATTIKPKPKAKTPVSPQTFSTTVKSRKGADAKTTAICTKGVSGKCKTRRSSALEEEIAKTPEAENGIAKRLRSKDAE</sequence>
<keyword evidence="3" id="KW-1185">Reference proteome</keyword>
<feature type="region of interest" description="Disordered" evidence="1">
    <location>
        <begin position="309"/>
        <end position="332"/>
    </location>
</feature>
<feature type="compositionally biased region" description="Polar residues" evidence="1">
    <location>
        <begin position="312"/>
        <end position="332"/>
    </location>
</feature>
<feature type="compositionally biased region" description="Polar residues" evidence="1">
    <location>
        <begin position="652"/>
        <end position="661"/>
    </location>
</feature>
<protein>
    <submittedName>
        <fullName evidence="2">Uncharacterized protein</fullName>
    </submittedName>
</protein>